<dbReference type="GO" id="GO:0042393">
    <property type="term" value="F:histone binding"/>
    <property type="evidence" value="ECO:0007669"/>
    <property type="project" value="TreeGrafter"/>
</dbReference>
<keyword evidence="8" id="KW-0175">Coiled coil</keyword>
<feature type="domain" description="ATPase AAA-type core" evidence="10">
    <location>
        <begin position="10"/>
        <end position="121"/>
    </location>
</feature>
<proteinExistence type="inferred from homology"/>
<keyword evidence="7" id="KW-0539">Nucleus</keyword>
<evidence type="ECO:0000256" key="4">
    <source>
        <dbReference type="ARBA" id="ARBA00022801"/>
    </source>
</evidence>
<keyword evidence="5" id="KW-0067">ATP-binding</keyword>
<feature type="coiled-coil region" evidence="8">
    <location>
        <begin position="337"/>
        <end position="381"/>
    </location>
</feature>
<gene>
    <name evidence="11" type="ORF">TRICI_006187</name>
</gene>
<evidence type="ECO:0000313" key="11">
    <source>
        <dbReference type="EMBL" id="KAA8900629.1"/>
    </source>
</evidence>
<dbReference type="CDD" id="cd05491">
    <property type="entry name" value="Bromo_TBP7_like"/>
    <property type="match status" value="1"/>
</dbReference>
<dbReference type="OrthoDB" id="5421at2759"/>
<dbReference type="FunFam" id="3.40.50.300:FF:001218">
    <property type="entry name" value="AAA family ATPase, putative"/>
    <property type="match status" value="1"/>
</dbReference>
<dbReference type="GO" id="GO:0006337">
    <property type="term" value="P:nucleosome disassembly"/>
    <property type="evidence" value="ECO:0007669"/>
    <property type="project" value="TreeGrafter"/>
</dbReference>
<evidence type="ECO:0000256" key="3">
    <source>
        <dbReference type="ARBA" id="ARBA00022741"/>
    </source>
</evidence>
<evidence type="ECO:0000256" key="8">
    <source>
        <dbReference type="SAM" id="Coils"/>
    </source>
</evidence>
<dbReference type="VEuPathDB" id="FungiDB:TRICI_006187"/>
<protein>
    <recommendedName>
        <fullName evidence="10">ATPase AAA-type core domain-containing protein</fullName>
    </recommendedName>
</protein>
<evidence type="ECO:0000313" key="12">
    <source>
        <dbReference type="Proteomes" id="UP000761534"/>
    </source>
</evidence>
<accession>A0A642UK66</accession>
<dbReference type="Proteomes" id="UP000761534">
    <property type="component" value="Unassembled WGS sequence"/>
</dbReference>
<organism evidence="11 12">
    <name type="scientific">Trichomonascus ciferrii</name>
    <dbReference type="NCBI Taxonomy" id="44093"/>
    <lineage>
        <taxon>Eukaryota</taxon>
        <taxon>Fungi</taxon>
        <taxon>Dikarya</taxon>
        <taxon>Ascomycota</taxon>
        <taxon>Saccharomycotina</taxon>
        <taxon>Dipodascomycetes</taxon>
        <taxon>Dipodascales</taxon>
        <taxon>Trichomonascaceae</taxon>
        <taxon>Trichomonascus</taxon>
        <taxon>Trichomonascus ciferrii complex</taxon>
    </lineage>
</organism>
<evidence type="ECO:0000259" key="10">
    <source>
        <dbReference type="Pfam" id="PF00004"/>
    </source>
</evidence>
<feature type="compositionally biased region" description="Basic and acidic residues" evidence="9">
    <location>
        <begin position="488"/>
        <end position="511"/>
    </location>
</feature>
<feature type="compositionally biased region" description="Polar residues" evidence="9">
    <location>
        <begin position="443"/>
        <end position="460"/>
    </location>
</feature>
<comment type="similarity">
    <text evidence="2">Belongs to the AAA ATPase family.</text>
</comment>
<dbReference type="GO" id="GO:0006334">
    <property type="term" value="P:nucleosome assembly"/>
    <property type="evidence" value="ECO:0007669"/>
    <property type="project" value="TreeGrafter"/>
</dbReference>
<feature type="region of interest" description="Disordered" evidence="9">
    <location>
        <begin position="443"/>
        <end position="529"/>
    </location>
</feature>
<dbReference type="GO" id="GO:0045815">
    <property type="term" value="P:transcription initiation-coupled chromatin remodeling"/>
    <property type="evidence" value="ECO:0007669"/>
    <property type="project" value="TreeGrafter"/>
</dbReference>
<dbReference type="AlphaFoldDB" id="A0A642UK66"/>
<evidence type="ECO:0000256" key="7">
    <source>
        <dbReference type="ARBA" id="ARBA00023242"/>
    </source>
</evidence>
<dbReference type="PANTHER" id="PTHR23069">
    <property type="entry name" value="AAA DOMAIN-CONTAINING"/>
    <property type="match status" value="1"/>
</dbReference>
<comment type="caution">
    <text evidence="11">The sequence shown here is derived from an EMBL/GenBank/DDBJ whole genome shotgun (WGS) entry which is preliminary data.</text>
</comment>
<evidence type="ECO:0000256" key="9">
    <source>
        <dbReference type="SAM" id="MobiDB-lite"/>
    </source>
</evidence>
<dbReference type="GO" id="GO:0005634">
    <property type="term" value="C:nucleus"/>
    <property type="evidence" value="ECO:0007669"/>
    <property type="project" value="UniProtKB-SubCell"/>
</dbReference>
<dbReference type="Pfam" id="PF00004">
    <property type="entry name" value="AAA"/>
    <property type="match status" value="1"/>
</dbReference>
<feature type="compositionally biased region" description="Pro residues" evidence="9">
    <location>
        <begin position="514"/>
        <end position="523"/>
    </location>
</feature>
<dbReference type="GO" id="GO:0003682">
    <property type="term" value="F:chromatin binding"/>
    <property type="evidence" value="ECO:0007669"/>
    <property type="project" value="TreeGrafter"/>
</dbReference>
<dbReference type="SUPFAM" id="SSF52540">
    <property type="entry name" value="P-loop containing nucleoside triphosphate hydrolases"/>
    <property type="match status" value="1"/>
</dbReference>
<dbReference type="GO" id="GO:0016887">
    <property type="term" value="F:ATP hydrolysis activity"/>
    <property type="evidence" value="ECO:0007669"/>
    <property type="project" value="InterPro"/>
</dbReference>
<dbReference type="GO" id="GO:0005524">
    <property type="term" value="F:ATP binding"/>
    <property type="evidence" value="ECO:0007669"/>
    <property type="project" value="UniProtKB-KW"/>
</dbReference>
<reference evidence="11" key="1">
    <citation type="journal article" date="2019" name="G3 (Bethesda)">
        <title>Genome Assemblies of Two Rare Opportunistic Yeast Pathogens: Diutina rugosa (syn. Candida rugosa) and Trichomonascus ciferrii (syn. Candida ciferrii).</title>
        <authorList>
            <person name="Mixao V."/>
            <person name="Saus E."/>
            <person name="Hansen A.P."/>
            <person name="Lass-Florl C."/>
            <person name="Gabaldon T."/>
        </authorList>
    </citation>
    <scope>NUCLEOTIDE SEQUENCE</scope>
    <source>
        <strain evidence="11">CBS 4856</strain>
    </source>
</reference>
<keyword evidence="12" id="KW-1185">Reference proteome</keyword>
<dbReference type="InterPro" id="IPR027417">
    <property type="entry name" value="P-loop_NTPase"/>
</dbReference>
<evidence type="ECO:0000256" key="1">
    <source>
        <dbReference type="ARBA" id="ARBA00004123"/>
    </source>
</evidence>
<keyword evidence="6" id="KW-0103">Bromodomain</keyword>
<dbReference type="InterPro" id="IPR036427">
    <property type="entry name" value="Bromodomain-like_sf"/>
</dbReference>
<evidence type="ECO:0000256" key="2">
    <source>
        <dbReference type="ARBA" id="ARBA00006914"/>
    </source>
</evidence>
<keyword evidence="4" id="KW-0378">Hydrolase</keyword>
<sequence>MARIFRPRLMIYGEPGMGQHYIGSAVLHYLEGFHVQTFDIGNLLSDSARTPETAVVQMLSEVKRHTPSVIFLPNVEVFFETMSDYAKSALLSFLRNLGSSEEIMLLGIVEKDYSEIDPQIKMLFGYSGENSQQLHKPSSSALSEFFKHILDYLKAKPTDYPDYDNRPKRKLEALEIAPPPEEHVPTKSELRERELNDKKLKNTLKVKLGPLMDIFKNRYKRFKKPPIDDALLIHLFEPPVEGAQHEYVKSDDDMILEVSSGKKYFNIDLDIIEERLWNGFYSEPKQFLRDIEMIHLDAQTSGDRDRGVKASEMYANAQVAIDEIGDAQFLAQCHDLRKRELVKLKELQHERQQKLQQEIEQQRQQQQADQGQNDIRELNHAPEEIGGHEQQQQQLQMMAQVVPPNSETLEQNGNVPEFGPEKDVQREEVSNAAVDVTIDAQGSTTEAVSLPNGSATNGGTDVNIADNDGDAVMDEAQLPPATDSNGHTSEKDDSKEEAEPKEKTPEREKEYFVPPSPSPGPEPENPDKEIILDTNKMDSFYTRLVESTKGLTIEQLEQVNSALIDTLWSQRHLWDRNKIIDDLENTLTQVVDTIHAANKRASMEAAHVTGMY</sequence>
<dbReference type="EMBL" id="SWFS01000497">
    <property type="protein sequence ID" value="KAA8900629.1"/>
    <property type="molecule type" value="Genomic_DNA"/>
</dbReference>
<evidence type="ECO:0000256" key="5">
    <source>
        <dbReference type="ARBA" id="ARBA00022840"/>
    </source>
</evidence>
<dbReference type="Gene3D" id="3.40.50.300">
    <property type="entry name" value="P-loop containing nucleotide triphosphate hydrolases"/>
    <property type="match status" value="1"/>
</dbReference>
<dbReference type="InterPro" id="IPR003959">
    <property type="entry name" value="ATPase_AAA_core"/>
</dbReference>
<dbReference type="InterPro" id="IPR045199">
    <property type="entry name" value="ATAD2-like"/>
</dbReference>
<dbReference type="SUPFAM" id="SSF47370">
    <property type="entry name" value="Bromodomain"/>
    <property type="match status" value="1"/>
</dbReference>
<comment type="subcellular location">
    <subcellularLocation>
        <location evidence="1">Nucleus</location>
    </subcellularLocation>
</comment>
<dbReference type="PANTHER" id="PTHR23069:SF0">
    <property type="entry name" value="TAT-BINDING HOMOLOG 7"/>
    <property type="match status" value="1"/>
</dbReference>
<name>A0A642UK66_9ASCO</name>
<evidence type="ECO:0000256" key="6">
    <source>
        <dbReference type="ARBA" id="ARBA00023117"/>
    </source>
</evidence>
<keyword evidence="3" id="KW-0547">Nucleotide-binding</keyword>